<sequence length="50" mass="5885">MFLAKCQKAKGRDNQYRWRLGDYRVIGIVENGEFLIVNITRIAHRQGAYD</sequence>
<evidence type="ECO:0000313" key="1">
    <source>
        <dbReference type="EMBL" id="EFR47406.1"/>
    </source>
</evidence>
<dbReference type="Proteomes" id="UP000005755">
    <property type="component" value="Unassembled WGS sequence"/>
</dbReference>
<proteinExistence type="predicted"/>
<gene>
    <name evidence="1" type="ORF">HCCG_01954</name>
</gene>
<dbReference type="Gene3D" id="3.30.2310.20">
    <property type="entry name" value="RelE-like"/>
    <property type="match status" value="1"/>
</dbReference>
<keyword evidence="2" id="KW-1185">Reference proteome</keyword>
<dbReference type="EMBL" id="DS990393">
    <property type="protein sequence ID" value="EFR47406.1"/>
    <property type="molecule type" value="Genomic_DNA"/>
</dbReference>
<accession>A0ABN0BCY1</accession>
<reference evidence="2" key="1">
    <citation type="journal article" date="2014" name="Genome Announc.">
        <title>Draft genome sequences of six enterohepatic helicobacter species isolated from humans and one from rhesus macaques.</title>
        <authorList>
            <person name="Shen Z."/>
            <person name="Sheh A."/>
            <person name="Young S.K."/>
            <person name="Abouelliel A."/>
            <person name="Ward D.V."/>
            <person name="Earl A.M."/>
            <person name="Fox J.G."/>
        </authorList>
    </citation>
    <scope>NUCLEOTIDE SEQUENCE [LARGE SCALE GENOMIC DNA]</scope>
    <source>
        <strain evidence="2">CCUG 18818</strain>
    </source>
</reference>
<dbReference type="InterPro" id="IPR035093">
    <property type="entry name" value="RelE/ParE_toxin_dom_sf"/>
</dbReference>
<name>A0ABN0BCY1_9HELI</name>
<protein>
    <submittedName>
        <fullName evidence="1">Uncharacterized protein</fullName>
    </submittedName>
</protein>
<evidence type="ECO:0000313" key="2">
    <source>
        <dbReference type="Proteomes" id="UP000005755"/>
    </source>
</evidence>
<organism evidence="1 2">
    <name type="scientific">Helicobacter cinaedi CCUG 18818 = ATCC BAA-847</name>
    <dbReference type="NCBI Taxonomy" id="537971"/>
    <lineage>
        <taxon>Bacteria</taxon>
        <taxon>Pseudomonadati</taxon>
        <taxon>Campylobacterota</taxon>
        <taxon>Epsilonproteobacteria</taxon>
        <taxon>Campylobacterales</taxon>
        <taxon>Helicobacteraceae</taxon>
        <taxon>Helicobacter</taxon>
    </lineage>
</organism>
<dbReference type="SUPFAM" id="SSF143011">
    <property type="entry name" value="RelE-like"/>
    <property type="match status" value="1"/>
</dbReference>